<dbReference type="InterPro" id="IPR013087">
    <property type="entry name" value="Znf_C2H2_type"/>
</dbReference>
<dbReference type="AlphaFoldDB" id="A0A811ZIV7"/>
<protein>
    <submittedName>
        <fullName evidence="11">(raccoon dog) hypothetical protein</fullName>
    </submittedName>
</protein>
<evidence type="ECO:0000256" key="7">
    <source>
        <dbReference type="ARBA" id="ARBA00022833"/>
    </source>
</evidence>
<evidence type="ECO:0000259" key="10">
    <source>
        <dbReference type="PROSITE" id="PS00028"/>
    </source>
</evidence>
<dbReference type="GO" id="GO:0005737">
    <property type="term" value="C:cytoplasm"/>
    <property type="evidence" value="ECO:0007669"/>
    <property type="project" value="UniProtKB-SubCell"/>
</dbReference>
<evidence type="ECO:0000313" key="11">
    <source>
        <dbReference type="EMBL" id="CAD7688649.1"/>
    </source>
</evidence>
<keyword evidence="6" id="KW-0863">Zinc-finger</keyword>
<keyword evidence="9" id="KW-0539">Nucleus</keyword>
<keyword evidence="4" id="KW-0479">Metal-binding</keyword>
<dbReference type="GO" id="GO:0005634">
    <property type="term" value="C:nucleus"/>
    <property type="evidence" value="ECO:0007669"/>
    <property type="project" value="UniProtKB-SubCell"/>
</dbReference>
<keyword evidence="5" id="KW-0677">Repeat</keyword>
<evidence type="ECO:0000313" key="12">
    <source>
        <dbReference type="Proteomes" id="UP000645828"/>
    </source>
</evidence>
<dbReference type="PROSITE" id="PS00028">
    <property type="entry name" value="ZINC_FINGER_C2H2_1"/>
    <property type="match status" value="1"/>
</dbReference>
<keyword evidence="3" id="KW-0963">Cytoplasm</keyword>
<sequence>MWQKGDIWVSLIYGKKGEHMIQKNPFLFTNIPCKVCCALLISESQKLAHYQMLKGETKKLDSDQKTSRSKHKNQGCPICNSAFSSPGIAQLHYLGKTHSKNLKLYLCRVIFNHPVVSPQRYVGKKIGNRKPSSNPRHMMGSWQTARFQCKGSPFRKTQPPWKTRGVSVQHLGLNQLLPMSMGCPWLPLPPFLYLENS</sequence>
<dbReference type="InterPro" id="IPR051868">
    <property type="entry name" value="ZN346_ZMAT4"/>
</dbReference>
<dbReference type="EMBL" id="CAJHUB010000768">
    <property type="protein sequence ID" value="CAD7688649.1"/>
    <property type="molecule type" value="Genomic_DNA"/>
</dbReference>
<dbReference type="PANTHER" id="PTHR46144:SF5">
    <property type="entry name" value="ZINC FINGER PROTEIN 346"/>
    <property type="match status" value="1"/>
</dbReference>
<evidence type="ECO:0000256" key="8">
    <source>
        <dbReference type="ARBA" id="ARBA00022884"/>
    </source>
</evidence>
<feature type="domain" description="C2H2-type" evidence="10">
    <location>
        <begin position="76"/>
        <end position="98"/>
    </location>
</feature>
<dbReference type="SUPFAM" id="SSF57667">
    <property type="entry name" value="beta-beta-alpha zinc fingers"/>
    <property type="match status" value="1"/>
</dbReference>
<keyword evidence="12" id="KW-1185">Reference proteome</keyword>
<comment type="caution">
    <text evidence="11">The sequence shown here is derived from an EMBL/GenBank/DDBJ whole genome shotgun (WGS) entry which is preliminary data.</text>
</comment>
<organism evidence="11 12">
    <name type="scientific">Nyctereutes procyonoides</name>
    <name type="common">Raccoon dog</name>
    <name type="synonym">Canis procyonoides</name>
    <dbReference type="NCBI Taxonomy" id="34880"/>
    <lineage>
        <taxon>Eukaryota</taxon>
        <taxon>Metazoa</taxon>
        <taxon>Chordata</taxon>
        <taxon>Craniata</taxon>
        <taxon>Vertebrata</taxon>
        <taxon>Euteleostomi</taxon>
        <taxon>Mammalia</taxon>
        <taxon>Eutheria</taxon>
        <taxon>Laurasiatheria</taxon>
        <taxon>Carnivora</taxon>
        <taxon>Caniformia</taxon>
        <taxon>Canidae</taxon>
        <taxon>Nyctereutes</taxon>
    </lineage>
</organism>
<evidence type="ECO:0000256" key="4">
    <source>
        <dbReference type="ARBA" id="ARBA00022723"/>
    </source>
</evidence>
<keyword evidence="8" id="KW-0694">RNA-binding</keyword>
<dbReference type="Pfam" id="PF12874">
    <property type="entry name" value="zf-met"/>
    <property type="match status" value="2"/>
</dbReference>
<evidence type="ECO:0000256" key="1">
    <source>
        <dbReference type="ARBA" id="ARBA00004123"/>
    </source>
</evidence>
<evidence type="ECO:0000256" key="2">
    <source>
        <dbReference type="ARBA" id="ARBA00004496"/>
    </source>
</evidence>
<dbReference type="GO" id="GO:0008270">
    <property type="term" value="F:zinc ion binding"/>
    <property type="evidence" value="ECO:0007669"/>
    <property type="project" value="UniProtKB-KW"/>
</dbReference>
<keyword evidence="7" id="KW-0862">Zinc</keyword>
<comment type="subcellular location">
    <subcellularLocation>
        <location evidence="2">Cytoplasm</location>
    </subcellularLocation>
    <subcellularLocation>
        <location evidence="1">Nucleus</location>
    </subcellularLocation>
</comment>
<reference evidence="11" key="1">
    <citation type="submission" date="2020-12" db="EMBL/GenBank/DDBJ databases">
        <authorList>
            <consortium name="Molecular Ecology Group"/>
        </authorList>
    </citation>
    <scope>NUCLEOTIDE SEQUENCE</scope>
    <source>
        <strain evidence="11">TBG_1078</strain>
    </source>
</reference>
<accession>A0A811ZIV7</accession>
<proteinExistence type="predicted"/>
<evidence type="ECO:0000256" key="5">
    <source>
        <dbReference type="ARBA" id="ARBA00022737"/>
    </source>
</evidence>
<gene>
    <name evidence="11" type="ORF">NYPRO_LOCUS21442</name>
</gene>
<evidence type="ECO:0000256" key="9">
    <source>
        <dbReference type="ARBA" id="ARBA00023242"/>
    </source>
</evidence>
<dbReference type="InterPro" id="IPR036236">
    <property type="entry name" value="Znf_C2H2_sf"/>
</dbReference>
<name>A0A811ZIV7_NYCPR</name>
<evidence type="ECO:0000256" key="6">
    <source>
        <dbReference type="ARBA" id="ARBA00022771"/>
    </source>
</evidence>
<dbReference type="Gene3D" id="3.30.160.60">
    <property type="entry name" value="Classic Zinc Finger"/>
    <property type="match status" value="1"/>
</dbReference>
<dbReference type="GO" id="GO:0003725">
    <property type="term" value="F:double-stranded RNA binding"/>
    <property type="evidence" value="ECO:0007669"/>
    <property type="project" value="TreeGrafter"/>
</dbReference>
<dbReference type="Proteomes" id="UP000645828">
    <property type="component" value="Unassembled WGS sequence"/>
</dbReference>
<dbReference type="PANTHER" id="PTHR46144">
    <property type="entry name" value="ZINC FINGER PROTEIN 385B-LIKE"/>
    <property type="match status" value="1"/>
</dbReference>
<evidence type="ECO:0000256" key="3">
    <source>
        <dbReference type="ARBA" id="ARBA00022490"/>
    </source>
</evidence>